<keyword evidence="2" id="KW-0808">Transferase</keyword>
<proteinExistence type="predicted"/>
<feature type="non-terminal residue" evidence="4">
    <location>
        <position position="1"/>
    </location>
</feature>
<dbReference type="SUPFAM" id="SSF53335">
    <property type="entry name" value="S-adenosyl-L-methionine-dependent methyltransferases"/>
    <property type="match status" value="1"/>
</dbReference>
<accession>X1JD92</accession>
<name>X1JD92_9ZZZZ</name>
<evidence type="ECO:0008006" key="5">
    <source>
        <dbReference type="Google" id="ProtNLM"/>
    </source>
</evidence>
<dbReference type="EMBL" id="BARU01033462">
    <property type="protein sequence ID" value="GAH67738.1"/>
    <property type="molecule type" value="Genomic_DNA"/>
</dbReference>
<dbReference type="AlphaFoldDB" id="X1JD92"/>
<dbReference type="Pfam" id="PF01209">
    <property type="entry name" value="Ubie_methyltran"/>
    <property type="match status" value="1"/>
</dbReference>
<organism evidence="4">
    <name type="scientific">marine sediment metagenome</name>
    <dbReference type="NCBI Taxonomy" id="412755"/>
    <lineage>
        <taxon>unclassified sequences</taxon>
        <taxon>metagenomes</taxon>
        <taxon>ecological metagenomes</taxon>
    </lineage>
</organism>
<dbReference type="InterPro" id="IPR029063">
    <property type="entry name" value="SAM-dependent_MTases_sf"/>
</dbReference>
<sequence length="119" mass="13884">DNAFQAVTIAFGVRNFSYLEKGLQQVYRILVPGGRFGILEFALPDRGRFRRFYRWYLTWVLPRLGALFSRGYAYQYLPESIRRFPVPADFLNLLGSIGFTRVDTERFLGGTVRIYCGRK</sequence>
<dbReference type="GO" id="GO:0008168">
    <property type="term" value="F:methyltransferase activity"/>
    <property type="evidence" value="ECO:0007669"/>
    <property type="project" value="UniProtKB-KW"/>
</dbReference>
<protein>
    <recommendedName>
        <fullName evidence="5">Methyltransferase type 11 domain-containing protein</fullName>
    </recommendedName>
</protein>
<dbReference type="InterPro" id="IPR004033">
    <property type="entry name" value="UbiE/COQ5_MeTrFase"/>
</dbReference>
<keyword evidence="1" id="KW-0489">Methyltransferase</keyword>
<dbReference type="PANTHER" id="PTHR43591:SF24">
    <property type="entry name" value="2-METHOXY-6-POLYPRENYL-1,4-BENZOQUINOL METHYLASE, MITOCHONDRIAL"/>
    <property type="match status" value="1"/>
</dbReference>
<evidence type="ECO:0000256" key="2">
    <source>
        <dbReference type="ARBA" id="ARBA00022679"/>
    </source>
</evidence>
<evidence type="ECO:0000313" key="4">
    <source>
        <dbReference type="EMBL" id="GAH67738.1"/>
    </source>
</evidence>
<reference evidence="4" key="1">
    <citation type="journal article" date="2014" name="Front. Microbiol.">
        <title>High frequency of phylogenetically diverse reductive dehalogenase-homologous genes in deep subseafloor sedimentary metagenomes.</title>
        <authorList>
            <person name="Kawai M."/>
            <person name="Futagami T."/>
            <person name="Toyoda A."/>
            <person name="Takaki Y."/>
            <person name="Nishi S."/>
            <person name="Hori S."/>
            <person name="Arai W."/>
            <person name="Tsubouchi T."/>
            <person name="Morono Y."/>
            <person name="Uchiyama I."/>
            <person name="Ito T."/>
            <person name="Fujiyama A."/>
            <person name="Inagaki F."/>
            <person name="Takami H."/>
        </authorList>
    </citation>
    <scope>NUCLEOTIDE SEQUENCE</scope>
    <source>
        <strain evidence="4">Expedition CK06-06</strain>
    </source>
</reference>
<dbReference type="GO" id="GO:0032259">
    <property type="term" value="P:methylation"/>
    <property type="evidence" value="ECO:0007669"/>
    <property type="project" value="UniProtKB-KW"/>
</dbReference>
<dbReference type="PANTHER" id="PTHR43591">
    <property type="entry name" value="METHYLTRANSFERASE"/>
    <property type="match status" value="1"/>
</dbReference>
<keyword evidence="3" id="KW-0949">S-adenosyl-L-methionine</keyword>
<gene>
    <name evidence="4" type="ORF">S03H2_52660</name>
</gene>
<dbReference type="Gene3D" id="3.40.50.150">
    <property type="entry name" value="Vaccinia Virus protein VP39"/>
    <property type="match status" value="1"/>
</dbReference>
<evidence type="ECO:0000256" key="3">
    <source>
        <dbReference type="ARBA" id="ARBA00022691"/>
    </source>
</evidence>
<comment type="caution">
    <text evidence="4">The sequence shown here is derived from an EMBL/GenBank/DDBJ whole genome shotgun (WGS) entry which is preliminary data.</text>
</comment>
<dbReference type="PROSITE" id="PS51608">
    <property type="entry name" value="SAM_MT_UBIE"/>
    <property type="match status" value="1"/>
</dbReference>
<evidence type="ECO:0000256" key="1">
    <source>
        <dbReference type="ARBA" id="ARBA00022603"/>
    </source>
</evidence>